<accession>A0AAV6VHY8</accession>
<evidence type="ECO:0000313" key="1">
    <source>
        <dbReference type="EMBL" id="KAG8195489.1"/>
    </source>
</evidence>
<gene>
    <name evidence="1" type="ORF">JTE90_010793</name>
</gene>
<reference evidence="1 2" key="1">
    <citation type="journal article" date="2022" name="Nat. Ecol. Evol.">
        <title>A masculinizing supergene underlies an exaggerated male reproductive morph in a spider.</title>
        <authorList>
            <person name="Hendrickx F."/>
            <person name="De Corte Z."/>
            <person name="Sonet G."/>
            <person name="Van Belleghem S.M."/>
            <person name="Kostlbacher S."/>
            <person name="Vangestel C."/>
        </authorList>
    </citation>
    <scope>NUCLEOTIDE SEQUENCE [LARGE SCALE GENOMIC DNA]</scope>
    <source>
        <strain evidence="1">W744_W776</strain>
    </source>
</reference>
<comment type="caution">
    <text evidence="1">The sequence shown here is derived from an EMBL/GenBank/DDBJ whole genome shotgun (WGS) entry which is preliminary data.</text>
</comment>
<proteinExistence type="predicted"/>
<protein>
    <submittedName>
        <fullName evidence="1">Uncharacterized protein</fullName>
    </submittedName>
</protein>
<keyword evidence="2" id="KW-1185">Reference proteome</keyword>
<sequence>MSGFSSASLSRFLKNMNLLGAVTIVFLICAVGNSISDADEQRRKLPLNGSIFGKRFDREFDVEVGSNDDFRRNMKVAHRGTDESRRPQSSTCDWIFEACHEWYVINSQDRAST</sequence>
<dbReference type="EMBL" id="JAFNEN010000086">
    <property type="protein sequence ID" value="KAG8195489.1"/>
    <property type="molecule type" value="Genomic_DNA"/>
</dbReference>
<organism evidence="1 2">
    <name type="scientific">Oedothorax gibbosus</name>
    <dbReference type="NCBI Taxonomy" id="931172"/>
    <lineage>
        <taxon>Eukaryota</taxon>
        <taxon>Metazoa</taxon>
        <taxon>Ecdysozoa</taxon>
        <taxon>Arthropoda</taxon>
        <taxon>Chelicerata</taxon>
        <taxon>Arachnida</taxon>
        <taxon>Araneae</taxon>
        <taxon>Araneomorphae</taxon>
        <taxon>Entelegynae</taxon>
        <taxon>Araneoidea</taxon>
        <taxon>Linyphiidae</taxon>
        <taxon>Erigoninae</taxon>
        <taxon>Oedothorax</taxon>
    </lineage>
</organism>
<evidence type="ECO:0000313" key="2">
    <source>
        <dbReference type="Proteomes" id="UP000827092"/>
    </source>
</evidence>
<dbReference type="Proteomes" id="UP000827092">
    <property type="component" value="Unassembled WGS sequence"/>
</dbReference>
<name>A0AAV6VHY8_9ARAC</name>
<dbReference type="AlphaFoldDB" id="A0AAV6VHY8"/>